<evidence type="ECO:0000313" key="2">
    <source>
        <dbReference type="EMBL" id="TXR52951.1"/>
    </source>
</evidence>
<dbReference type="OrthoDB" id="2060945at2"/>
<feature type="domain" description="SGNH hydrolase-type esterase" evidence="1">
    <location>
        <begin position="181"/>
        <end position="373"/>
    </location>
</feature>
<evidence type="ECO:0000259" key="1">
    <source>
        <dbReference type="Pfam" id="PF13472"/>
    </source>
</evidence>
<dbReference type="SUPFAM" id="SSF52266">
    <property type="entry name" value="SGNH hydrolase"/>
    <property type="match status" value="1"/>
</dbReference>
<sequence>MTAWTTTPITPDLVRGALDLVPTERGLLPQRLPARARAQVPDEQTAMAVAQPSGVRLVVRTAATQLELDVVRTTNSYAGAPPRPDGVYDAVVDGVLVERATAPGGDVLEIDMVTGARALRRGPVGTVRFRHLPPGEKHLEVWLPHTEITTLVALRADAPVSAAPEGAGPGGASRPVWVHHGSSISHGSGADSPSTTWPALAAALGGVELVNLGFGGSALLDPFTARALRDVPADLVSLKVGINVVNGDVMRRRAFGPALHGFLDTVREGHPEVPLVVVTALACPVHEDVPGPSAPVVDDGGVRFVATGDPADVPAGRLSLRATREVVTEVVRARQAEDPHLHLLDGLELYGPADAEEHPLPDALHPDAATHRLVAERFARWAFSAGAPFSAAR</sequence>
<dbReference type="Pfam" id="PF13472">
    <property type="entry name" value="Lipase_GDSL_2"/>
    <property type="match status" value="1"/>
</dbReference>
<dbReference type="RefSeq" id="WP_147927718.1">
    <property type="nucleotide sequence ID" value="NZ_VKAC01000011.1"/>
</dbReference>
<evidence type="ECO:0000313" key="3">
    <source>
        <dbReference type="Proteomes" id="UP000321234"/>
    </source>
</evidence>
<dbReference type="Proteomes" id="UP000321234">
    <property type="component" value="Unassembled WGS sequence"/>
</dbReference>
<accession>A0A5C8Z715</accession>
<protein>
    <submittedName>
        <fullName evidence="2">Lipase</fullName>
    </submittedName>
</protein>
<gene>
    <name evidence="2" type="ORF">FMM08_17870</name>
</gene>
<dbReference type="Gene3D" id="2.60.120.260">
    <property type="entry name" value="Galactose-binding domain-like"/>
    <property type="match status" value="1"/>
</dbReference>
<organism evidence="2 3">
    <name type="scientific">Quadrisphaera setariae</name>
    <dbReference type="NCBI Taxonomy" id="2593304"/>
    <lineage>
        <taxon>Bacteria</taxon>
        <taxon>Bacillati</taxon>
        <taxon>Actinomycetota</taxon>
        <taxon>Actinomycetes</taxon>
        <taxon>Kineosporiales</taxon>
        <taxon>Kineosporiaceae</taxon>
        <taxon>Quadrisphaera</taxon>
    </lineage>
</organism>
<dbReference type="InterPro" id="IPR036514">
    <property type="entry name" value="SGNH_hydro_sf"/>
</dbReference>
<comment type="caution">
    <text evidence="2">The sequence shown here is derived from an EMBL/GenBank/DDBJ whole genome shotgun (WGS) entry which is preliminary data.</text>
</comment>
<dbReference type="AlphaFoldDB" id="A0A5C8Z715"/>
<reference evidence="2 3" key="1">
    <citation type="submission" date="2019-07" db="EMBL/GenBank/DDBJ databases">
        <title>Quadrisphaera sp. strain DD2A genome sequencing and assembly.</title>
        <authorList>
            <person name="Kim I."/>
        </authorList>
    </citation>
    <scope>NUCLEOTIDE SEQUENCE [LARGE SCALE GENOMIC DNA]</scope>
    <source>
        <strain evidence="2 3">DD2A</strain>
    </source>
</reference>
<name>A0A5C8Z715_9ACTN</name>
<dbReference type="InterPro" id="IPR013830">
    <property type="entry name" value="SGNH_hydro"/>
</dbReference>
<proteinExistence type="predicted"/>
<dbReference type="EMBL" id="VKAC01000011">
    <property type="protein sequence ID" value="TXR52951.1"/>
    <property type="molecule type" value="Genomic_DNA"/>
</dbReference>
<dbReference type="Gene3D" id="3.40.50.1110">
    <property type="entry name" value="SGNH hydrolase"/>
    <property type="match status" value="1"/>
</dbReference>
<keyword evidence="3" id="KW-1185">Reference proteome</keyword>